<evidence type="ECO:0000313" key="3">
    <source>
        <dbReference type="EMBL" id="GBL73314.1"/>
    </source>
</evidence>
<name>A0A4Y2A0J4_ARAVE</name>
<dbReference type="AlphaFoldDB" id="A0A4Y2A0J4"/>
<dbReference type="Proteomes" id="UP000499080">
    <property type="component" value="Unassembled WGS sequence"/>
</dbReference>
<reference evidence="1 5" key="1">
    <citation type="journal article" date="2019" name="Sci. Rep.">
        <title>Orb-weaving spider Araneus ventricosus genome elucidates the spidroin gene catalogue.</title>
        <authorList>
            <person name="Kono N."/>
            <person name="Nakamura H."/>
            <person name="Ohtoshi R."/>
            <person name="Moran D.A.P."/>
            <person name="Shinohara A."/>
            <person name="Yoshida Y."/>
            <person name="Fujiwara M."/>
            <person name="Mori M."/>
            <person name="Tomita M."/>
            <person name="Arakawa K."/>
        </authorList>
    </citation>
    <scope>NUCLEOTIDE SEQUENCE [LARGE SCALE GENOMIC DNA]</scope>
</reference>
<dbReference type="EMBL" id="BGPR01154919">
    <property type="protein sequence ID" value="GBL73305.1"/>
    <property type="molecule type" value="Genomic_DNA"/>
</dbReference>
<accession>A0A4Y2A0J4</accession>
<dbReference type="EMBL" id="BGPR01155193">
    <property type="protein sequence ID" value="GBL74367.1"/>
    <property type="molecule type" value="Genomic_DNA"/>
</dbReference>
<evidence type="ECO:0000313" key="5">
    <source>
        <dbReference type="Proteomes" id="UP000499080"/>
    </source>
</evidence>
<protein>
    <submittedName>
        <fullName evidence="1">Uncharacterized protein</fullName>
    </submittedName>
</protein>
<proteinExistence type="predicted"/>
<feature type="non-terminal residue" evidence="1">
    <location>
        <position position="74"/>
    </location>
</feature>
<keyword evidence="5" id="KW-1185">Reference proteome</keyword>
<dbReference type="EMBL" id="BGPR01154921">
    <property type="protein sequence ID" value="GBL73314.1"/>
    <property type="molecule type" value="Genomic_DNA"/>
</dbReference>
<evidence type="ECO:0000313" key="1">
    <source>
        <dbReference type="EMBL" id="GBL73272.1"/>
    </source>
</evidence>
<comment type="caution">
    <text evidence="1">The sequence shown here is derived from an EMBL/GenBank/DDBJ whole genome shotgun (WGS) entry which is preliminary data.</text>
</comment>
<organism evidence="1 5">
    <name type="scientific">Araneus ventricosus</name>
    <name type="common">Orbweaver spider</name>
    <name type="synonym">Epeira ventricosa</name>
    <dbReference type="NCBI Taxonomy" id="182803"/>
    <lineage>
        <taxon>Eukaryota</taxon>
        <taxon>Metazoa</taxon>
        <taxon>Ecdysozoa</taxon>
        <taxon>Arthropoda</taxon>
        <taxon>Chelicerata</taxon>
        <taxon>Arachnida</taxon>
        <taxon>Araneae</taxon>
        <taxon>Araneomorphae</taxon>
        <taxon>Entelegynae</taxon>
        <taxon>Araneoidea</taxon>
        <taxon>Araneidae</taxon>
        <taxon>Araneus</taxon>
    </lineage>
</organism>
<dbReference type="EMBL" id="BGPR01154911">
    <property type="protein sequence ID" value="GBL73272.1"/>
    <property type="molecule type" value="Genomic_DNA"/>
</dbReference>
<evidence type="ECO:0000313" key="4">
    <source>
        <dbReference type="EMBL" id="GBL74367.1"/>
    </source>
</evidence>
<sequence length="74" mass="7914">MNESKENKTTTINIQPFFYSFDEHKEFSGGNYGNDYYNHHPVGLAPAYGPGGYSYGAGGFGSGIYGGGGYAAEE</sequence>
<gene>
    <name evidence="4" type="ORF">AVEN_110336_1</name>
    <name evidence="1" type="ORF">AVEN_267540_1</name>
    <name evidence="2" type="ORF">AVEN_49908_1</name>
    <name evidence="3" type="ORF">AVEN_60040_1</name>
</gene>
<evidence type="ECO:0000313" key="2">
    <source>
        <dbReference type="EMBL" id="GBL73305.1"/>
    </source>
</evidence>